<sequence length="192" mass="20389">MTIPTTAQADLNDPENLAVAAILALDLDALIGHGNEAIAAALAPHVAAAPAPRERSGSHRVTAAEVAVRAARRFVEGVENPAGCDPSIVADDQLNCLRKMQSIHRKSAVLESLGSFPGYEIRVAGWGLTGVRIQIWSEALTDAKSPILTLEDGATCREVKIAIAAWETGRNSGFREGARHVRQGVRSLLELD</sequence>
<protein>
    <submittedName>
        <fullName evidence="1">Uncharacterized protein</fullName>
    </submittedName>
</protein>
<reference evidence="1 2" key="1">
    <citation type="submission" date="2018-04" db="EMBL/GenBank/DDBJ databases">
        <title>Methylobacterium sp. PR1016A genome.</title>
        <authorList>
            <person name="Park W."/>
        </authorList>
    </citation>
    <scope>NUCLEOTIDE SEQUENCE [LARGE SCALE GENOMIC DNA]</scope>
    <source>
        <strain evidence="1 2">PR1016A</strain>
    </source>
</reference>
<evidence type="ECO:0000313" key="1">
    <source>
        <dbReference type="EMBL" id="AWB22581.1"/>
    </source>
</evidence>
<dbReference type="KEGG" id="mee:DA075_18070"/>
<dbReference type="AlphaFoldDB" id="A0A2R4WM01"/>
<evidence type="ECO:0000313" key="2">
    <source>
        <dbReference type="Proteomes" id="UP000244755"/>
    </source>
</evidence>
<proteinExistence type="predicted"/>
<gene>
    <name evidence="1" type="ORF">DA075_18070</name>
</gene>
<dbReference type="EMBL" id="CP028843">
    <property type="protein sequence ID" value="AWB22581.1"/>
    <property type="molecule type" value="Genomic_DNA"/>
</dbReference>
<accession>A0A2R4WM01</accession>
<organism evidence="1 2">
    <name type="scientific">Methylobacterium currus</name>
    <dbReference type="NCBI Taxonomy" id="2051553"/>
    <lineage>
        <taxon>Bacteria</taxon>
        <taxon>Pseudomonadati</taxon>
        <taxon>Pseudomonadota</taxon>
        <taxon>Alphaproteobacteria</taxon>
        <taxon>Hyphomicrobiales</taxon>
        <taxon>Methylobacteriaceae</taxon>
        <taxon>Methylobacterium</taxon>
    </lineage>
</organism>
<keyword evidence="2" id="KW-1185">Reference proteome</keyword>
<name>A0A2R4WM01_9HYPH</name>
<dbReference type="Proteomes" id="UP000244755">
    <property type="component" value="Chromosome 1"/>
</dbReference>
<dbReference type="RefSeq" id="WP_099954391.1">
    <property type="nucleotide sequence ID" value="NZ_CP028843.1"/>
</dbReference>